<dbReference type="Gene3D" id="1.10.1740.10">
    <property type="match status" value="1"/>
</dbReference>
<organism evidence="8 9">
    <name type="scientific">Chryseobacterium gambrini</name>
    <dbReference type="NCBI Taxonomy" id="373672"/>
    <lineage>
        <taxon>Bacteria</taxon>
        <taxon>Pseudomonadati</taxon>
        <taxon>Bacteroidota</taxon>
        <taxon>Flavobacteriia</taxon>
        <taxon>Flavobacteriales</taxon>
        <taxon>Weeksellaceae</taxon>
        <taxon>Chryseobacterium group</taxon>
        <taxon>Chryseobacterium</taxon>
    </lineage>
</organism>
<dbReference type="SUPFAM" id="SSF88659">
    <property type="entry name" value="Sigma3 and sigma4 domains of RNA polymerase sigma factors"/>
    <property type="match status" value="1"/>
</dbReference>
<dbReference type="RefSeq" id="WP_076390950.1">
    <property type="nucleotide sequence ID" value="NZ_FTOV01000002.1"/>
</dbReference>
<comment type="similarity">
    <text evidence="1">Belongs to the sigma-70 factor family. ECF subfamily.</text>
</comment>
<evidence type="ECO:0000259" key="7">
    <source>
        <dbReference type="Pfam" id="PF08281"/>
    </source>
</evidence>
<sequence length="175" mass="20765">MNFEFIFYQHQKMVYNLALQYTQNTEDAEEITQDVFVKISQKIDGFKNESSLKTWIYRIAINTSLDFLKHKNSRKRFFFGLFRDSDAENRQNEPVDFNHPGVVLEQKEEVIKIFSFINMLPNDQKTVVILLKIEGNSQQETAEIMNISQKAVESLFQRAKKNLIQKLNQQKEYEK</sequence>
<evidence type="ECO:0000256" key="2">
    <source>
        <dbReference type="ARBA" id="ARBA00023015"/>
    </source>
</evidence>
<dbReference type="InterPro" id="IPR013249">
    <property type="entry name" value="RNA_pol_sigma70_r4_t2"/>
</dbReference>
<dbReference type="Pfam" id="PF08281">
    <property type="entry name" value="Sigma70_r4_2"/>
    <property type="match status" value="1"/>
</dbReference>
<evidence type="ECO:0000256" key="3">
    <source>
        <dbReference type="ARBA" id="ARBA00023082"/>
    </source>
</evidence>
<dbReference type="NCBIfam" id="TIGR02937">
    <property type="entry name" value="sigma70-ECF"/>
    <property type="match status" value="1"/>
</dbReference>
<dbReference type="GO" id="GO:0006352">
    <property type="term" value="P:DNA-templated transcription initiation"/>
    <property type="evidence" value="ECO:0007669"/>
    <property type="project" value="InterPro"/>
</dbReference>
<dbReference type="GO" id="GO:0016987">
    <property type="term" value="F:sigma factor activity"/>
    <property type="evidence" value="ECO:0007669"/>
    <property type="project" value="UniProtKB-KW"/>
</dbReference>
<dbReference type="CDD" id="cd06171">
    <property type="entry name" value="Sigma70_r4"/>
    <property type="match status" value="1"/>
</dbReference>
<dbReference type="Gene3D" id="1.10.10.10">
    <property type="entry name" value="Winged helix-like DNA-binding domain superfamily/Winged helix DNA-binding domain"/>
    <property type="match status" value="1"/>
</dbReference>
<dbReference type="GO" id="GO:0003677">
    <property type="term" value="F:DNA binding"/>
    <property type="evidence" value="ECO:0007669"/>
    <property type="project" value="UniProtKB-KW"/>
</dbReference>
<evidence type="ECO:0000256" key="1">
    <source>
        <dbReference type="ARBA" id="ARBA00010641"/>
    </source>
</evidence>
<dbReference type="PANTHER" id="PTHR43133:SF8">
    <property type="entry name" value="RNA POLYMERASE SIGMA FACTOR HI_1459-RELATED"/>
    <property type="match status" value="1"/>
</dbReference>
<dbReference type="Pfam" id="PF04542">
    <property type="entry name" value="Sigma70_r2"/>
    <property type="match status" value="1"/>
</dbReference>
<dbReference type="InterPro" id="IPR039425">
    <property type="entry name" value="RNA_pol_sigma-70-like"/>
</dbReference>
<feature type="domain" description="RNA polymerase sigma factor 70 region 4 type 2" evidence="7">
    <location>
        <begin position="116"/>
        <end position="163"/>
    </location>
</feature>
<protein>
    <submittedName>
        <fullName evidence="8">RNA polymerase sigma-70 factor, ECF subfamily</fullName>
    </submittedName>
</protein>
<reference evidence="8 9" key="1">
    <citation type="submission" date="2017-01" db="EMBL/GenBank/DDBJ databases">
        <authorList>
            <person name="Mah S.A."/>
            <person name="Swanson W.J."/>
            <person name="Moy G.W."/>
            <person name="Vacquier V.D."/>
        </authorList>
    </citation>
    <scope>NUCLEOTIDE SEQUENCE [LARGE SCALE GENOMIC DNA]</scope>
    <source>
        <strain evidence="8 9">DSM 18014</strain>
    </source>
</reference>
<keyword evidence="4" id="KW-0238">DNA-binding</keyword>
<gene>
    <name evidence="8" type="ORF">SAMN05421785_102508</name>
</gene>
<evidence type="ECO:0000313" key="8">
    <source>
        <dbReference type="EMBL" id="SIS77469.1"/>
    </source>
</evidence>
<evidence type="ECO:0000256" key="4">
    <source>
        <dbReference type="ARBA" id="ARBA00023125"/>
    </source>
</evidence>
<dbReference type="InterPro" id="IPR036388">
    <property type="entry name" value="WH-like_DNA-bd_sf"/>
</dbReference>
<dbReference type="PANTHER" id="PTHR43133">
    <property type="entry name" value="RNA POLYMERASE ECF-TYPE SIGMA FACTO"/>
    <property type="match status" value="1"/>
</dbReference>
<keyword evidence="3" id="KW-0731">Sigma factor</keyword>
<dbReference type="STRING" id="373672.SAMN05421785_102508"/>
<evidence type="ECO:0000256" key="5">
    <source>
        <dbReference type="ARBA" id="ARBA00023163"/>
    </source>
</evidence>
<evidence type="ECO:0000259" key="6">
    <source>
        <dbReference type="Pfam" id="PF04542"/>
    </source>
</evidence>
<proteinExistence type="inferred from homology"/>
<feature type="domain" description="RNA polymerase sigma-70 region 2" evidence="6">
    <location>
        <begin position="9"/>
        <end position="72"/>
    </location>
</feature>
<keyword evidence="2" id="KW-0805">Transcription regulation</keyword>
<dbReference type="OrthoDB" id="1160671at2"/>
<dbReference type="SUPFAM" id="SSF88946">
    <property type="entry name" value="Sigma2 domain of RNA polymerase sigma factors"/>
    <property type="match status" value="1"/>
</dbReference>
<evidence type="ECO:0000313" key="9">
    <source>
        <dbReference type="Proteomes" id="UP000185781"/>
    </source>
</evidence>
<dbReference type="InterPro" id="IPR014284">
    <property type="entry name" value="RNA_pol_sigma-70_dom"/>
</dbReference>
<dbReference type="AlphaFoldDB" id="A0A1N7LUN7"/>
<accession>A0A1N7LUN7</accession>
<dbReference type="InterPro" id="IPR007627">
    <property type="entry name" value="RNA_pol_sigma70_r2"/>
</dbReference>
<name>A0A1N7LUN7_9FLAO</name>
<dbReference type="Proteomes" id="UP000185781">
    <property type="component" value="Unassembled WGS sequence"/>
</dbReference>
<keyword evidence="5" id="KW-0804">Transcription</keyword>
<dbReference type="EMBL" id="FTOV01000002">
    <property type="protein sequence ID" value="SIS77469.1"/>
    <property type="molecule type" value="Genomic_DNA"/>
</dbReference>
<dbReference type="InterPro" id="IPR013324">
    <property type="entry name" value="RNA_pol_sigma_r3/r4-like"/>
</dbReference>
<dbReference type="InterPro" id="IPR013325">
    <property type="entry name" value="RNA_pol_sigma_r2"/>
</dbReference>